<dbReference type="GO" id="GO:0003677">
    <property type="term" value="F:DNA binding"/>
    <property type="evidence" value="ECO:0007669"/>
    <property type="project" value="InterPro"/>
</dbReference>
<gene>
    <name evidence="4" type="ORF">ICL16_30160</name>
</gene>
<accession>A0A8J6XQ82</accession>
<keyword evidence="5" id="KW-1185">Reference proteome</keyword>
<comment type="function">
    <text evidence="3">Toxic component of a type II toxin-antitoxin (TA) system.</text>
</comment>
<keyword evidence="3" id="KW-0255">Endonuclease</keyword>
<organism evidence="4 5">
    <name type="scientific">Iningainema tapete BLCC-T55</name>
    <dbReference type="NCBI Taxonomy" id="2748662"/>
    <lineage>
        <taxon>Bacteria</taxon>
        <taxon>Bacillati</taxon>
        <taxon>Cyanobacteriota</taxon>
        <taxon>Cyanophyceae</taxon>
        <taxon>Nostocales</taxon>
        <taxon>Scytonemataceae</taxon>
        <taxon>Iningainema tapete</taxon>
    </lineage>
</organism>
<proteinExistence type="inferred from homology"/>
<dbReference type="EC" id="3.1.-.-" evidence="3"/>
<evidence type="ECO:0000256" key="1">
    <source>
        <dbReference type="ARBA" id="ARBA00007521"/>
    </source>
</evidence>
<dbReference type="Proteomes" id="UP000629098">
    <property type="component" value="Unassembled WGS sequence"/>
</dbReference>
<dbReference type="GO" id="GO:0006402">
    <property type="term" value="P:mRNA catabolic process"/>
    <property type="evidence" value="ECO:0007669"/>
    <property type="project" value="TreeGrafter"/>
</dbReference>
<dbReference type="EMBL" id="JACXAE010000088">
    <property type="protein sequence ID" value="MBD2776209.1"/>
    <property type="molecule type" value="Genomic_DNA"/>
</dbReference>
<keyword evidence="3" id="KW-0540">Nuclease</keyword>
<evidence type="ECO:0000313" key="4">
    <source>
        <dbReference type="EMBL" id="MBD2776209.1"/>
    </source>
</evidence>
<dbReference type="RefSeq" id="WP_190835278.1">
    <property type="nucleotide sequence ID" value="NZ_CAWPPI010000088.1"/>
</dbReference>
<keyword evidence="2" id="KW-1277">Toxin-antitoxin system</keyword>
<evidence type="ECO:0000256" key="2">
    <source>
        <dbReference type="ARBA" id="ARBA00022649"/>
    </source>
</evidence>
<dbReference type="PANTHER" id="PTHR33988">
    <property type="entry name" value="ENDORIBONUCLEASE MAZF-RELATED"/>
    <property type="match status" value="1"/>
</dbReference>
<protein>
    <recommendedName>
        <fullName evidence="3">mRNA interferase</fullName>
        <ecNumber evidence="3">3.1.-.-</ecNumber>
    </recommendedName>
</protein>
<dbReference type="PIRSF" id="PIRSF033490">
    <property type="entry name" value="MazF"/>
    <property type="match status" value="1"/>
</dbReference>
<comment type="similarity">
    <text evidence="1 3">Belongs to the PemK/MazF family.</text>
</comment>
<dbReference type="InterPro" id="IPR011067">
    <property type="entry name" value="Plasmid_toxin/cell-grow_inhib"/>
</dbReference>
<comment type="caution">
    <text evidence="4">The sequence shown here is derived from an EMBL/GenBank/DDBJ whole genome shotgun (WGS) entry which is preliminary data.</text>
</comment>
<dbReference type="AlphaFoldDB" id="A0A8J6XQ82"/>
<keyword evidence="3" id="KW-0378">Hydrolase</keyword>
<name>A0A8J6XQ82_9CYAN</name>
<dbReference type="Gene3D" id="2.30.30.110">
    <property type="match status" value="1"/>
</dbReference>
<dbReference type="SUPFAM" id="SSF50118">
    <property type="entry name" value="Cell growth inhibitor/plasmid maintenance toxic component"/>
    <property type="match status" value="1"/>
</dbReference>
<dbReference type="GO" id="GO:0016787">
    <property type="term" value="F:hydrolase activity"/>
    <property type="evidence" value="ECO:0007669"/>
    <property type="project" value="UniProtKB-KW"/>
</dbReference>
<sequence length="122" mass="13497">MRRGQVYDARLEPIEGSEQGGNRPVIIVSRDGINANSNLVVAVPCTTYRPERRIYPSQILIPAPDGGLDRDTIALGEQVRAISKSRLLRWRGILSDAVMAQLDKALLITLDLPGQFDEDNDN</sequence>
<dbReference type="GO" id="GO:0016075">
    <property type="term" value="P:rRNA catabolic process"/>
    <property type="evidence" value="ECO:0007669"/>
    <property type="project" value="TreeGrafter"/>
</dbReference>
<evidence type="ECO:0000256" key="3">
    <source>
        <dbReference type="PIRNR" id="PIRNR033490"/>
    </source>
</evidence>
<dbReference type="Pfam" id="PF02452">
    <property type="entry name" value="PemK_toxin"/>
    <property type="match status" value="1"/>
</dbReference>
<dbReference type="GO" id="GO:0004521">
    <property type="term" value="F:RNA endonuclease activity"/>
    <property type="evidence" value="ECO:0007669"/>
    <property type="project" value="TreeGrafter"/>
</dbReference>
<reference evidence="4" key="1">
    <citation type="submission" date="2020-09" db="EMBL/GenBank/DDBJ databases">
        <title>Iningainema tapete sp. nov. (Scytonemataceae, Cyanobacteria) from greenhouses in central Florida (USA) produces two types of nodularin with biosynthetic potential for microcystin-LR and anabaenopeptins.</title>
        <authorList>
            <person name="Berthold D.E."/>
            <person name="Lefler F.W."/>
            <person name="Huang I.-S."/>
            <person name="Abdulla H."/>
            <person name="Zimba P.V."/>
            <person name="Laughinghouse H.D. IV."/>
        </authorList>
    </citation>
    <scope>NUCLEOTIDE SEQUENCE</scope>
    <source>
        <strain evidence="4">BLCCT55</strain>
    </source>
</reference>
<dbReference type="InterPro" id="IPR003477">
    <property type="entry name" value="PemK-like"/>
</dbReference>
<evidence type="ECO:0000313" key="5">
    <source>
        <dbReference type="Proteomes" id="UP000629098"/>
    </source>
</evidence>